<dbReference type="AlphaFoldDB" id="A0A5D4XMG2"/>
<dbReference type="GO" id="GO:0015562">
    <property type="term" value="F:efflux transmembrane transporter activity"/>
    <property type="evidence" value="ECO:0007669"/>
    <property type="project" value="TreeGrafter"/>
</dbReference>
<keyword evidence="3" id="KW-0732">Signal</keyword>
<feature type="signal peptide" evidence="3">
    <location>
        <begin position="1"/>
        <end position="34"/>
    </location>
</feature>
<dbReference type="SUPFAM" id="SSF111369">
    <property type="entry name" value="HlyD-like secretion proteins"/>
    <property type="match status" value="1"/>
</dbReference>
<evidence type="ECO:0000256" key="1">
    <source>
        <dbReference type="ARBA" id="ARBA00009477"/>
    </source>
</evidence>
<dbReference type="Gene3D" id="1.10.287.470">
    <property type="entry name" value="Helix hairpin bin"/>
    <property type="match status" value="1"/>
</dbReference>
<dbReference type="FunFam" id="2.40.30.170:FF:000010">
    <property type="entry name" value="Efflux RND transporter periplasmic adaptor subunit"/>
    <property type="match status" value="1"/>
</dbReference>
<dbReference type="Gene3D" id="2.40.50.100">
    <property type="match status" value="1"/>
</dbReference>
<evidence type="ECO:0000259" key="4">
    <source>
        <dbReference type="Pfam" id="PF25954"/>
    </source>
</evidence>
<dbReference type="InterPro" id="IPR058637">
    <property type="entry name" value="YknX-like_C"/>
</dbReference>
<evidence type="ECO:0000256" key="3">
    <source>
        <dbReference type="SAM" id="SignalP"/>
    </source>
</evidence>
<dbReference type="NCBIfam" id="TIGR01730">
    <property type="entry name" value="RND_mfp"/>
    <property type="match status" value="1"/>
</dbReference>
<feature type="domain" description="CzcB-like barrel-sandwich hybrid" evidence="5">
    <location>
        <begin position="75"/>
        <end position="201"/>
    </location>
</feature>
<reference evidence="7 8" key="1">
    <citation type="submission" date="2019-08" db="EMBL/GenBank/DDBJ databases">
        <title>Luteimonas viscosus sp. nov., isolated from soil of a sunflower field.</title>
        <authorList>
            <person name="Jianli Z."/>
            <person name="Ying Z."/>
        </authorList>
    </citation>
    <scope>NUCLEOTIDE SEQUENCE [LARGE SCALE GENOMIC DNA]</scope>
    <source>
        <strain evidence="7 8">XBU10</strain>
    </source>
</reference>
<proteinExistence type="inferred from homology"/>
<feature type="domain" description="CusB-like beta-barrel" evidence="4">
    <location>
        <begin position="209"/>
        <end position="278"/>
    </location>
</feature>
<comment type="caution">
    <text evidence="7">The sequence shown here is derived from an EMBL/GenBank/DDBJ whole genome shotgun (WGS) entry which is preliminary data.</text>
</comment>
<protein>
    <submittedName>
        <fullName evidence="7">Efflux RND transporter periplasmic adaptor subunit</fullName>
    </submittedName>
</protein>
<evidence type="ECO:0000313" key="8">
    <source>
        <dbReference type="Proteomes" id="UP000324973"/>
    </source>
</evidence>
<dbReference type="InterPro" id="IPR058792">
    <property type="entry name" value="Beta-barrel_RND_2"/>
</dbReference>
<keyword evidence="8" id="KW-1185">Reference proteome</keyword>
<name>A0A5D4XMG2_9GAMM</name>
<feature type="domain" description="YknX-like C-terminal permuted SH3-like" evidence="6">
    <location>
        <begin position="285"/>
        <end position="353"/>
    </location>
</feature>
<evidence type="ECO:0000256" key="2">
    <source>
        <dbReference type="SAM" id="Coils"/>
    </source>
</evidence>
<evidence type="ECO:0000259" key="6">
    <source>
        <dbReference type="Pfam" id="PF25989"/>
    </source>
</evidence>
<dbReference type="Proteomes" id="UP000324973">
    <property type="component" value="Unassembled WGS sequence"/>
</dbReference>
<feature type="coiled-coil region" evidence="2">
    <location>
        <begin position="107"/>
        <end position="134"/>
    </location>
</feature>
<dbReference type="EMBL" id="VTFT01000002">
    <property type="protein sequence ID" value="TYT23870.1"/>
    <property type="molecule type" value="Genomic_DNA"/>
</dbReference>
<dbReference type="Gene3D" id="2.40.420.20">
    <property type="match status" value="1"/>
</dbReference>
<dbReference type="InterPro" id="IPR006143">
    <property type="entry name" value="RND_pump_MFP"/>
</dbReference>
<keyword evidence="2" id="KW-0175">Coiled coil</keyword>
<comment type="similarity">
    <text evidence="1">Belongs to the membrane fusion protein (MFP) (TC 8.A.1) family.</text>
</comment>
<dbReference type="InterPro" id="IPR058647">
    <property type="entry name" value="BSH_CzcB-like"/>
</dbReference>
<dbReference type="RefSeq" id="WP_149104570.1">
    <property type="nucleotide sequence ID" value="NZ_VTFT01000002.1"/>
</dbReference>
<dbReference type="PANTHER" id="PTHR30469:SF38">
    <property type="entry name" value="HLYD FAMILY SECRETION PROTEIN"/>
    <property type="match status" value="1"/>
</dbReference>
<dbReference type="PANTHER" id="PTHR30469">
    <property type="entry name" value="MULTIDRUG RESISTANCE PROTEIN MDTA"/>
    <property type="match status" value="1"/>
</dbReference>
<organism evidence="7 8">
    <name type="scientific">Luteimonas viscosa</name>
    <dbReference type="NCBI Taxonomy" id="1132694"/>
    <lineage>
        <taxon>Bacteria</taxon>
        <taxon>Pseudomonadati</taxon>
        <taxon>Pseudomonadota</taxon>
        <taxon>Gammaproteobacteria</taxon>
        <taxon>Lysobacterales</taxon>
        <taxon>Lysobacteraceae</taxon>
        <taxon>Luteimonas</taxon>
    </lineage>
</organism>
<dbReference type="Pfam" id="PF25989">
    <property type="entry name" value="YknX_C"/>
    <property type="match status" value="1"/>
</dbReference>
<dbReference type="Pfam" id="PF25954">
    <property type="entry name" value="Beta-barrel_RND_2"/>
    <property type="match status" value="1"/>
</dbReference>
<evidence type="ECO:0000313" key="7">
    <source>
        <dbReference type="EMBL" id="TYT23870.1"/>
    </source>
</evidence>
<gene>
    <name evidence="7" type="ORF">FZO89_16785</name>
</gene>
<sequence length="374" mass="39479">MYTNRIFPAFRPVLVIGTLAAALLLAGCKGGADAQAKDAEDKGPDPIPVEVEKVARRAIAASYANTATLEPLAESQVVAKTSGVALEVLVEEGQAVRAGQPLVRLDADRARLQAAQSSAQLRKLEANFKRAQQLEAQQMVSANDLDQLRYDLENARAVNRLANLELSYTHVVAPISGVIASRDIKPGNFVQINSPIFRIVDSSRLEATLNVPEREVAKLKPGQRVELVADALPGKRFTGTVDRVSPVVDTGTGTFRVVTAFAGDGGLQPGMFSRLSINYDQRADALVVPRVSLLEDGGEPAVYAVRDGKASRVAVTLGYADGGWIEVREGLEEGDAVVVAGKAALREGSAVQVLGEAAADKAKPEPAAAARAGN</sequence>
<dbReference type="GO" id="GO:1990281">
    <property type="term" value="C:efflux pump complex"/>
    <property type="evidence" value="ECO:0007669"/>
    <property type="project" value="TreeGrafter"/>
</dbReference>
<evidence type="ECO:0000259" key="5">
    <source>
        <dbReference type="Pfam" id="PF25973"/>
    </source>
</evidence>
<dbReference type="PROSITE" id="PS51257">
    <property type="entry name" value="PROKAR_LIPOPROTEIN"/>
    <property type="match status" value="1"/>
</dbReference>
<dbReference type="Pfam" id="PF25973">
    <property type="entry name" value="BSH_CzcB"/>
    <property type="match status" value="1"/>
</dbReference>
<dbReference type="OrthoDB" id="9806939at2"/>
<dbReference type="Gene3D" id="2.40.30.170">
    <property type="match status" value="1"/>
</dbReference>
<feature type="chain" id="PRO_5022860640" evidence="3">
    <location>
        <begin position="35"/>
        <end position="374"/>
    </location>
</feature>
<accession>A0A5D4XMG2</accession>